<keyword evidence="2" id="KW-1133">Transmembrane helix</keyword>
<reference evidence="3" key="1">
    <citation type="submission" date="2022-06" db="EMBL/GenBank/DDBJ databases">
        <title>Ornithinimicrobium HY1793.</title>
        <authorList>
            <person name="Huang Y."/>
        </authorList>
    </citation>
    <scope>NUCLEOTIDE SEQUENCE</scope>
    <source>
        <strain evidence="3">HY1793</strain>
    </source>
</reference>
<keyword evidence="4" id="KW-1185">Reference proteome</keyword>
<evidence type="ECO:0000313" key="3">
    <source>
        <dbReference type="EMBL" id="USQ80737.1"/>
    </source>
</evidence>
<feature type="transmembrane region" description="Helical" evidence="2">
    <location>
        <begin position="45"/>
        <end position="69"/>
    </location>
</feature>
<feature type="region of interest" description="Disordered" evidence="1">
    <location>
        <begin position="1"/>
        <end position="24"/>
    </location>
</feature>
<evidence type="ECO:0000256" key="1">
    <source>
        <dbReference type="SAM" id="MobiDB-lite"/>
    </source>
</evidence>
<keyword evidence="2" id="KW-0472">Membrane</keyword>
<name>A0ABY4YVH4_9MICO</name>
<dbReference type="EMBL" id="CP099489">
    <property type="protein sequence ID" value="USQ80737.1"/>
    <property type="molecule type" value="Genomic_DNA"/>
</dbReference>
<sequence length="127" mass="14334">MSGELSDQASGRRRAGVTSPVPPDEMPCPCGSTVLRPREGFWGRFWWYGLLPLITLAIYAVVFLIGVAAAESYPLIGIAICLLLVLSLILSLITMLVFRHRGWCLVRRTIAWWFWWPGILLALFVSW</sequence>
<evidence type="ECO:0000256" key="2">
    <source>
        <dbReference type="SAM" id="Phobius"/>
    </source>
</evidence>
<gene>
    <name evidence="3" type="ORF">NF556_03500</name>
</gene>
<keyword evidence="2" id="KW-0812">Transmembrane</keyword>
<proteinExistence type="predicted"/>
<dbReference type="Proteomes" id="UP001056455">
    <property type="component" value="Chromosome"/>
</dbReference>
<dbReference type="RefSeq" id="WP_252594119.1">
    <property type="nucleotide sequence ID" value="NZ_CP099489.1"/>
</dbReference>
<feature type="transmembrane region" description="Helical" evidence="2">
    <location>
        <begin position="110"/>
        <end position="126"/>
    </location>
</feature>
<feature type="transmembrane region" description="Helical" evidence="2">
    <location>
        <begin position="75"/>
        <end position="98"/>
    </location>
</feature>
<organism evidence="3 4">
    <name type="scientific">Ornithinimicrobium faecis</name>
    <dbReference type="NCBI Taxonomy" id="2934158"/>
    <lineage>
        <taxon>Bacteria</taxon>
        <taxon>Bacillati</taxon>
        <taxon>Actinomycetota</taxon>
        <taxon>Actinomycetes</taxon>
        <taxon>Micrococcales</taxon>
        <taxon>Ornithinimicrobiaceae</taxon>
        <taxon>Ornithinimicrobium</taxon>
    </lineage>
</organism>
<accession>A0ABY4YVH4</accession>
<evidence type="ECO:0008006" key="5">
    <source>
        <dbReference type="Google" id="ProtNLM"/>
    </source>
</evidence>
<evidence type="ECO:0000313" key="4">
    <source>
        <dbReference type="Proteomes" id="UP001056455"/>
    </source>
</evidence>
<protein>
    <recommendedName>
        <fullName evidence="5">DUF805 domain-containing protein</fullName>
    </recommendedName>
</protein>